<comment type="caution">
    <text evidence="1">The sequence shown here is derived from an EMBL/GenBank/DDBJ whole genome shotgun (WGS) entry which is preliminary data.</text>
</comment>
<protein>
    <submittedName>
        <fullName evidence="1">Uncharacterized protein</fullName>
    </submittedName>
</protein>
<sequence length="39" mass="4547">MEGDDTQLKVKGTYLDLKIVKKPEIDSFLYDMPLDDMLQ</sequence>
<name>A0A0V1AGM4_9BILA</name>
<keyword evidence="2" id="KW-1185">Reference proteome</keyword>
<accession>A0A0V1AGM4</accession>
<dbReference type="Proteomes" id="UP000054783">
    <property type="component" value="Unassembled WGS sequence"/>
</dbReference>
<proteinExistence type="predicted"/>
<gene>
    <name evidence="1" type="ORF">T12_4137</name>
</gene>
<reference evidence="1 2" key="1">
    <citation type="submission" date="2015-01" db="EMBL/GenBank/DDBJ databases">
        <title>Evolution of Trichinella species and genotypes.</title>
        <authorList>
            <person name="Korhonen P.K."/>
            <person name="Edoardo P."/>
            <person name="Giuseppe L.R."/>
            <person name="Gasser R.B."/>
        </authorList>
    </citation>
    <scope>NUCLEOTIDE SEQUENCE [LARGE SCALE GENOMIC DNA]</scope>
    <source>
        <strain evidence="1">ISS2496</strain>
    </source>
</reference>
<evidence type="ECO:0000313" key="1">
    <source>
        <dbReference type="EMBL" id="KRY23500.1"/>
    </source>
</evidence>
<dbReference type="AlphaFoldDB" id="A0A0V1AGM4"/>
<evidence type="ECO:0000313" key="2">
    <source>
        <dbReference type="Proteomes" id="UP000054783"/>
    </source>
</evidence>
<organism evidence="1 2">
    <name type="scientific">Trichinella patagoniensis</name>
    <dbReference type="NCBI Taxonomy" id="990121"/>
    <lineage>
        <taxon>Eukaryota</taxon>
        <taxon>Metazoa</taxon>
        <taxon>Ecdysozoa</taxon>
        <taxon>Nematoda</taxon>
        <taxon>Enoplea</taxon>
        <taxon>Dorylaimia</taxon>
        <taxon>Trichinellida</taxon>
        <taxon>Trichinellidae</taxon>
        <taxon>Trichinella</taxon>
    </lineage>
</organism>
<dbReference type="EMBL" id="JYDQ01000003">
    <property type="protein sequence ID" value="KRY23500.1"/>
    <property type="molecule type" value="Genomic_DNA"/>
</dbReference>